<dbReference type="PROSITE" id="PS51192">
    <property type="entry name" value="HELICASE_ATP_BIND_1"/>
    <property type="match status" value="1"/>
</dbReference>
<dbReference type="Pfam" id="PF00271">
    <property type="entry name" value="Helicase_C"/>
    <property type="match status" value="1"/>
</dbReference>
<evidence type="ECO:0000256" key="6">
    <source>
        <dbReference type="PROSITE-ProRule" id="PRU00552"/>
    </source>
</evidence>
<dbReference type="InterPro" id="IPR014001">
    <property type="entry name" value="Helicase_ATP-bd"/>
</dbReference>
<dbReference type="Gramene" id="EFJ17282">
    <property type="protein sequence ID" value="EFJ17282"/>
    <property type="gene ID" value="SELMODRAFT_11263"/>
</dbReference>
<keyword evidence="2" id="KW-0547">Nucleotide-binding</keyword>
<dbReference type="Gene3D" id="3.40.50.300">
    <property type="entry name" value="P-loop containing nucleotide triphosphate hydrolases"/>
    <property type="match status" value="2"/>
</dbReference>
<dbReference type="GO" id="GO:0005524">
    <property type="term" value="F:ATP binding"/>
    <property type="evidence" value="ECO:0007669"/>
    <property type="project" value="UniProtKB-KW"/>
</dbReference>
<dbReference type="InterPro" id="IPR014014">
    <property type="entry name" value="RNA_helicase_DEAD_Q_motif"/>
</dbReference>
<dbReference type="eggNOG" id="KOG0333">
    <property type="taxonomic scope" value="Eukaryota"/>
</dbReference>
<evidence type="ECO:0000313" key="11">
    <source>
        <dbReference type="EMBL" id="EFJ17282.1"/>
    </source>
</evidence>
<feature type="domain" description="Helicase C-terminal" evidence="9">
    <location>
        <begin position="335"/>
        <end position="490"/>
    </location>
</feature>
<dbReference type="GO" id="GO:0003729">
    <property type="term" value="F:mRNA binding"/>
    <property type="evidence" value="ECO:0000318"/>
    <property type="project" value="GO_Central"/>
</dbReference>
<feature type="short sequence motif" description="Q motif" evidence="6">
    <location>
        <begin position="10"/>
        <end position="38"/>
    </location>
</feature>
<proteinExistence type="predicted"/>
<dbReference type="SUPFAM" id="SSF52540">
    <property type="entry name" value="P-loop containing nucleoside triphosphate hydrolases"/>
    <property type="match status" value="1"/>
</dbReference>
<dbReference type="InterPro" id="IPR001650">
    <property type="entry name" value="Helicase_C-like"/>
</dbReference>
<dbReference type="HOGENOM" id="CLU_003041_1_8_1"/>
<evidence type="ECO:0000256" key="2">
    <source>
        <dbReference type="ARBA" id="ARBA00022741"/>
    </source>
</evidence>
<dbReference type="InterPro" id="IPR044742">
    <property type="entry name" value="DEAD/DEAH_RhlB"/>
</dbReference>
<dbReference type="SMART" id="SM00490">
    <property type="entry name" value="HELICc"/>
    <property type="match status" value="1"/>
</dbReference>
<evidence type="ECO:0000313" key="12">
    <source>
        <dbReference type="Proteomes" id="UP000001514"/>
    </source>
</evidence>
<dbReference type="GO" id="GO:0003724">
    <property type="term" value="F:RNA helicase activity"/>
    <property type="evidence" value="ECO:0000318"/>
    <property type="project" value="GO_Central"/>
</dbReference>
<dbReference type="EMBL" id="GL377615">
    <property type="protein sequence ID" value="EFJ17282.1"/>
    <property type="molecule type" value="Genomic_DNA"/>
</dbReference>
<feature type="non-terminal residue" evidence="11">
    <location>
        <position position="499"/>
    </location>
</feature>
<dbReference type="Proteomes" id="UP000001514">
    <property type="component" value="Unassembled WGS sequence"/>
</dbReference>
<dbReference type="Pfam" id="PF00270">
    <property type="entry name" value="DEAD"/>
    <property type="match status" value="1"/>
</dbReference>
<dbReference type="GO" id="GO:0016787">
    <property type="term" value="F:hydrolase activity"/>
    <property type="evidence" value="ECO:0007669"/>
    <property type="project" value="UniProtKB-KW"/>
</dbReference>
<dbReference type="KEGG" id="smo:SELMODRAFT_11263"/>
<feature type="domain" description="Helicase ATP-binding" evidence="8">
    <location>
        <begin position="41"/>
        <end position="306"/>
    </location>
</feature>
<dbReference type="InterPro" id="IPR011545">
    <property type="entry name" value="DEAD/DEAH_box_helicase_dom"/>
</dbReference>
<accession>D8SEG4</accession>
<dbReference type="CDD" id="cd18787">
    <property type="entry name" value="SF2_C_DEAD"/>
    <property type="match status" value="1"/>
</dbReference>
<reference evidence="11 12" key="1">
    <citation type="journal article" date="2011" name="Science">
        <title>The Selaginella genome identifies genetic changes associated with the evolution of vascular plants.</title>
        <authorList>
            <person name="Banks J.A."/>
            <person name="Nishiyama T."/>
            <person name="Hasebe M."/>
            <person name="Bowman J.L."/>
            <person name="Gribskov M."/>
            <person name="dePamphilis C."/>
            <person name="Albert V.A."/>
            <person name="Aono N."/>
            <person name="Aoyama T."/>
            <person name="Ambrose B.A."/>
            <person name="Ashton N.W."/>
            <person name="Axtell M.J."/>
            <person name="Barker E."/>
            <person name="Barker M.S."/>
            <person name="Bennetzen J.L."/>
            <person name="Bonawitz N.D."/>
            <person name="Chapple C."/>
            <person name="Cheng C."/>
            <person name="Correa L.G."/>
            <person name="Dacre M."/>
            <person name="DeBarry J."/>
            <person name="Dreyer I."/>
            <person name="Elias M."/>
            <person name="Engstrom E.M."/>
            <person name="Estelle M."/>
            <person name="Feng L."/>
            <person name="Finet C."/>
            <person name="Floyd S.K."/>
            <person name="Frommer W.B."/>
            <person name="Fujita T."/>
            <person name="Gramzow L."/>
            <person name="Gutensohn M."/>
            <person name="Harholt J."/>
            <person name="Hattori M."/>
            <person name="Heyl A."/>
            <person name="Hirai T."/>
            <person name="Hiwatashi Y."/>
            <person name="Ishikawa M."/>
            <person name="Iwata M."/>
            <person name="Karol K.G."/>
            <person name="Koehler B."/>
            <person name="Kolukisaoglu U."/>
            <person name="Kubo M."/>
            <person name="Kurata T."/>
            <person name="Lalonde S."/>
            <person name="Li K."/>
            <person name="Li Y."/>
            <person name="Litt A."/>
            <person name="Lyons E."/>
            <person name="Manning G."/>
            <person name="Maruyama T."/>
            <person name="Michael T.P."/>
            <person name="Mikami K."/>
            <person name="Miyazaki S."/>
            <person name="Morinaga S."/>
            <person name="Murata T."/>
            <person name="Mueller-Roeber B."/>
            <person name="Nelson D.R."/>
            <person name="Obara M."/>
            <person name="Oguri Y."/>
            <person name="Olmstead R.G."/>
            <person name="Onodera N."/>
            <person name="Petersen B.L."/>
            <person name="Pils B."/>
            <person name="Prigge M."/>
            <person name="Rensing S.A."/>
            <person name="Riano-Pachon D.M."/>
            <person name="Roberts A.W."/>
            <person name="Sato Y."/>
            <person name="Scheller H.V."/>
            <person name="Schulz B."/>
            <person name="Schulz C."/>
            <person name="Shakirov E.V."/>
            <person name="Shibagaki N."/>
            <person name="Shinohara N."/>
            <person name="Shippen D.E."/>
            <person name="Soerensen I."/>
            <person name="Sotooka R."/>
            <person name="Sugimoto N."/>
            <person name="Sugita M."/>
            <person name="Sumikawa N."/>
            <person name="Tanurdzic M."/>
            <person name="Theissen G."/>
            <person name="Ulvskov P."/>
            <person name="Wakazuki S."/>
            <person name="Weng J.K."/>
            <person name="Willats W.W."/>
            <person name="Wipf D."/>
            <person name="Wolf P.G."/>
            <person name="Yang L."/>
            <person name="Zimmer A.D."/>
            <person name="Zhu Q."/>
            <person name="Mitros T."/>
            <person name="Hellsten U."/>
            <person name="Loque D."/>
            <person name="Otillar R."/>
            <person name="Salamov A."/>
            <person name="Schmutz J."/>
            <person name="Shapiro H."/>
            <person name="Lindquist E."/>
            <person name="Lucas S."/>
            <person name="Rokhsar D."/>
            <person name="Grigoriev I.V."/>
        </authorList>
    </citation>
    <scope>NUCLEOTIDE SEQUENCE [LARGE SCALE GENOMIC DNA]</scope>
</reference>
<keyword evidence="3" id="KW-0378">Hydrolase</keyword>
<evidence type="ECO:0000256" key="1">
    <source>
        <dbReference type="ARBA" id="ARBA00012552"/>
    </source>
</evidence>
<evidence type="ECO:0000256" key="3">
    <source>
        <dbReference type="ARBA" id="ARBA00022801"/>
    </source>
</evidence>
<evidence type="ECO:0000256" key="7">
    <source>
        <dbReference type="SAM" id="MobiDB-lite"/>
    </source>
</evidence>
<dbReference type="CDD" id="cd00268">
    <property type="entry name" value="DEADc"/>
    <property type="match status" value="1"/>
</dbReference>
<evidence type="ECO:0000256" key="4">
    <source>
        <dbReference type="ARBA" id="ARBA00022806"/>
    </source>
</evidence>
<dbReference type="InterPro" id="IPR027417">
    <property type="entry name" value="P-loop_NTPase"/>
</dbReference>
<evidence type="ECO:0000256" key="5">
    <source>
        <dbReference type="ARBA" id="ARBA00022840"/>
    </source>
</evidence>
<evidence type="ECO:0000259" key="10">
    <source>
        <dbReference type="PROSITE" id="PS51195"/>
    </source>
</evidence>
<dbReference type="PROSITE" id="PS51195">
    <property type="entry name" value="Q_MOTIF"/>
    <property type="match status" value="1"/>
</dbReference>
<dbReference type="SMART" id="SM00487">
    <property type="entry name" value="DEXDc"/>
    <property type="match status" value="1"/>
</dbReference>
<dbReference type="STRING" id="88036.D8SEG4"/>
<keyword evidence="5" id="KW-0067">ATP-binding</keyword>
<dbReference type="EC" id="3.6.4.13" evidence="1"/>
<dbReference type="PANTHER" id="PTHR47958">
    <property type="entry name" value="ATP-DEPENDENT RNA HELICASE DBP3"/>
    <property type="match status" value="1"/>
</dbReference>
<feature type="region of interest" description="Disordered" evidence="7">
    <location>
        <begin position="210"/>
        <end position="271"/>
    </location>
</feature>
<evidence type="ECO:0000259" key="8">
    <source>
        <dbReference type="PROSITE" id="PS51192"/>
    </source>
</evidence>
<name>D8SEG4_SELML</name>
<dbReference type="InParanoid" id="D8SEG4"/>
<feature type="compositionally biased region" description="Basic and acidic residues" evidence="7">
    <location>
        <begin position="210"/>
        <end position="236"/>
    </location>
</feature>
<sequence length="499" mass="55484">RYSFHAEPGVSWISLGLSGEISQAAMKAGFDRPSAIQGAAIPRILEGGDVILAAETGSGKTHAYLLPIFQLLAKSNEEFKEKKAEDENAYIPRSFALVLCPNATLCQQAAEMATKVCSKLGDFVRVAVITGGQGWPTSPPDFVFATPGALINHLFSFDPKQKRRTAFLRDARYVVFDEADMLLSGGFERQVTQRLIPLLRLAEKKLAAEEKAIQKPGSEQKKEETKPWTDFEPSKEEEFESDGDSDMEKEIAKSGGDEKGDDTTKKKRKTYRKKYKRSKQYIFVAATLPVVGKKTPAIMLSYQFPDATWVNGDFLHRQIPRYVKHQWIEVDSKKRVEALLKAIAARPEVNEAGPPPSFMRTMVFANTIESVTAISKILEKVNIVPLCYHRDIPLEERTSNLKRFQDEGGILLCTDSGARGLDIRDIGHIVQAEFALNAVDYLHRVGRTGRAGNTGVVTSLYTESSKPLADAVRIAISDGQPVEGAFSRKRSFRNKLKKK</sequence>
<dbReference type="GO" id="GO:0009507">
    <property type="term" value="C:chloroplast"/>
    <property type="evidence" value="ECO:0000318"/>
    <property type="project" value="GO_Central"/>
</dbReference>
<dbReference type="FunCoup" id="D8SEG4">
    <property type="interactions" value="553"/>
</dbReference>
<dbReference type="AlphaFoldDB" id="D8SEG4"/>
<feature type="non-terminal residue" evidence="11">
    <location>
        <position position="1"/>
    </location>
</feature>
<keyword evidence="12" id="KW-1185">Reference proteome</keyword>
<feature type="compositionally biased region" description="Basic and acidic residues" evidence="7">
    <location>
        <begin position="246"/>
        <end position="264"/>
    </location>
</feature>
<evidence type="ECO:0000259" key="9">
    <source>
        <dbReference type="PROSITE" id="PS51194"/>
    </source>
</evidence>
<keyword evidence="4" id="KW-0347">Helicase</keyword>
<organism evidence="12">
    <name type="scientific">Selaginella moellendorffii</name>
    <name type="common">Spikemoss</name>
    <dbReference type="NCBI Taxonomy" id="88036"/>
    <lineage>
        <taxon>Eukaryota</taxon>
        <taxon>Viridiplantae</taxon>
        <taxon>Streptophyta</taxon>
        <taxon>Embryophyta</taxon>
        <taxon>Tracheophyta</taxon>
        <taxon>Lycopodiopsida</taxon>
        <taxon>Selaginellales</taxon>
        <taxon>Selaginellaceae</taxon>
        <taxon>Selaginella</taxon>
    </lineage>
</organism>
<dbReference type="OMA" id="NRSEVKW"/>
<gene>
    <name evidence="11" type="ORF">SELMODRAFT_11263</name>
</gene>
<protein>
    <recommendedName>
        <fullName evidence="1">RNA helicase</fullName>
        <ecNumber evidence="1">3.6.4.13</ecNumber>
    </recommendedName>
</protein>
<feature type="domain" description="DEAD-box RNA helicase Q" evidence="10">
    <location>
        <begin position="10"/>
        <end position="38"/>
    </location>
</feature>
<dbReference type="PROSITE" id="PS51194">
    <property type="entry name" value="HELICASE_CTER"/>
    <property type="match status" value="1"/>
</dbReference>